<feature type="binding site" description="axial binding residue" evidence="8">
    <location>
        <position position="460"/>
    </location>
    <ligand>
        <name>heme</name>
        <dbReference type="ChEBI" id="CHEBI:30413"/>
    </ligand>
    <ligandPart>
        <name>Fe</name>
        <dbReference type="ChEBI" id="CHEBI:18248"/>
    </ligandPart>
</feature>
<reference evidence="10" key="1">
    <citation type="submission" date="2023-06" db="EMBL/GenBank/DDBJ databases">
        <title>Genome-scale phylogeny and comparative genomics of the fungal order Sordariales.</title>
        <authorList>
            <consortium name="Lawrence Berkeley National Laboratory"/>
            <person name="Hensen N."/>
            <person name="Bonometti L."/>
            <person name="Westerberg I."/>
            <person name="Brannstrom I.O."/>
            <person name="Guillou S."/>
            <person name="Cros-Aarteil S."/>
            <person name="Calhoun S."/>
            <person name="Haridas S."/>
            <person name="Kuo A."/>
            <person name="Mondo S."/>
            <person name="Pangilinan J."/>
            <person name="Riley R."/>
            <person name="Labutti K."/>
            <person name="Andreopoulos B."/>
            <person name="Lipzen A."/>
            <person name="Chen C."/>
            <person name="Yanf M."/>
            <person name="Daum C."/>
            <person name="Ng V."/>
            <person name="Clum A."/>
            <person name="Steindorff A."/>
            <person name="Ohm R."/>
            <person name="Martin F."/>
            <person name="Silar P."/>
            <person name="Natvig D."/>
            <person name="Lalanne C."/>
            <person name="Gautier V."/>
            <person name="Ament-Velasquez S.L."/>
            <person name="Kruys A."/>
            <person name="Hutchinson M.I."/>
            <person name="Powell A.J."/>
            <person name="Barry K."/>
            <person name="Miller A.N."/>
            <person name="Grigoriev I.V."/>
            <person name="Debuchy R."/>
            <person name="Gladieux P."/>
            <person name="Thoren M.H."/>
            <person name="Johannesson H."/>
        </authorList>
    </citation>
    <scope>NUCLEOTIDE SEQUENCE</scope>
    <source>
        <strain evidence="10">SMH2532-1</strain>
    </source>
</reference>
<dbReference type="InterPro" id="IPR002401">
    <property type="entry name" value="Cyt_P450_E_grp-I"/>
</dbReference>
<keyword evidence="9" id="KW-0812">Transmembrane</keyword>
<dbReference type="GO" id="GO:0020037">
    <property type="term" value="F:heme binding"/>
    <property type="evidence" value="ECO:0007669"/>
    <property type="project" value="InterPro"/>
</dbReference>
<dbReference type="Proteomes" id="UP001174936">
    <property type="component" value="Unassembled WGS sequence"/>
</dbReference>
<evidence type="ECO:0000256" key="3">
    <source>
        <dbReference type="ARBA" id="ARBA00022617"/>
    </source>
</evidence>
<keyword evidence="6 8" id="KW-0408">Iron</keyword>
<evidence type="ECO:0000256" key="1">
    <source>
        <dbReference type="ARBA" id="ARBA00001971"/>
    </source>
</evidence>
<keyword evidence="9" id="KW-0472">Membrane</keyword>
<dbReference type="EMBL" id="JAULSV010000002">
    <property type="protein sequence ID" value="KAK0653141.1"/>
    <property type="molecule type" value="Genomic_DNA"/>
</dbReference>
<evidence type="ECO:0000256" key="8">
    <source>
        <dbReference type="PIRSR" id="PIRSR602401-1"/>
    </source>
</evidence>
<keyword evidence="4 8" id="KW-0479">Metal-binding</keyword>
<dbReference type="GO" id="GO:0005506">
    <property type="term" value="F:iron ion binding"/>
    <property type="evidence" value="ECO:0007669"/>
    <property type="project" value="InterPro"/>
</dbReference>
<dbReference type="GO" id="GO:0004497">
    <property type="term" value="F:monooxygenase activity"/>
    <property type="evidence" value="ECO:0007669"/>
    <property type="project" value="UniProtKB-KW"/>
</dbReference>
<dbReference type="PRINTS" id="PR00463">
    <property type="entry name" value="EP450I"/>
</dbReference>
<name>A0AA39YKD7_9PEZI</name>
<comment type="cofactor">
    <cofactor evidence="1 8">
        <name>heme</name>
        <dbReference type="ChEBI" id="CHEBI:30413"/>
    </cofactor>
</comment>
<feature type="transmembrane region" description="Helical" evidence="9">
    <location>
        <begin position="6"/>
        <end position="28"/>
    </location>
</feature>
<evidence type="ECO:0000256" key="9">
    <source>
        <dbReference type="SAM" id="Phobius"/>
    </source>
</evidence>
<evidence type="ECO:0000313" key="10">
    <source>
        <dbReference type="EMBL" id="KAK0653141.1"/>
    </source>
</evidence>
<comment type="caution">
    <text evidence="10">The sequence shown here is derived from an EMBL/GenBank/DDBJ whole genome shotgun (WGS) entry which is preliminary data.</text>
</comment>
<dbReference type="InterPro" id="IPR036396">
    <property type="entry name" value="Cyt_P450_sf"/>
</dbReference>
<keyword evidence="7" id="KW-0503">Monooxygenase</keyword>
<sequence length="532" mass="60321">MFADVLLDGSTIAAIAIALVSSGALYFIRRLNEQRRFYTDNDLPKPPHDWFWGHAKLVGEYASKITGDYMHAAWTQMKFDHKLPGVYYLDMWPFGPEFVICTGADAMAFPTTTQVFEQAKVVTDYFARDIGGTFIEATNGPLWKELHQMIAPGLTPSATKTYHDAILDEAKKLHDNVRQFALSGKVSDMTHEIGRYPFSIIWRVMFGEKTPSPELYDITKRFADLSPAVPELNPIAKFLRTRERASIVKRLDAEMDRVTRARFAEMKAMQTLPTRTTATCILDRMLLGHVQDGLDLDSRLMKLIFENGKGMIAAGFGTTSDTSSYIFMLLSVFPRVLALLREEHNRVFPPSFPETLALLRSNPNITKDLPYTTAVIQETLRLFPIGMVVRAAPKGMKSFELNGRTYPVRNHYFGIMCYSSHYDPEVFEAPSDFRPERFLGDELEFPRNAYRPFERGLRSCIGQNLAMEEMRISMVVLARFFDFELTGHNPVSVPRLGHTDLDTKLGDHAFQKSRFSAGPNEAAMMKVTLRGS</sequence>
<evidence type="ECO:0000256" key="5">
    <source>
        <dbReference type="ARBA" id="ARBA00023002"/>
    </source>
</evidence>
<protein>
    <submittedName>
        <fullName evidence="10">Cytochrome P450</fullName>
    </submittedName>
</protein>
<evidence type="ECO:0000256" key="7">
    <source>
        <dbReference type="ARBA" id="ARBA00023033"/>
    </source>
</evidence>
<comment type="pathway">
    <text evidence="2">Secondary metabolite biosynthesis.</text>
</comment>
<dbReference type="InterPro" id="IPR050121">
    <property type="entry name" value="Cytochrome_P450_monoxygenase"/>
</dbReference>
<evidence type="ECO:0000256" key="2">
    <source>
        <dbReference type="ARBA" id="ARBA00005179"/>
    </source>
</evidence>
<evidence type="ECO:0000256" key="6">
    <source>
        <dbReference type="ARBA" id="ARBA00023004"/>
    </source>
</evidence>
<gene>
    <name evidence="10" type="ORF">B0T16DRAFT_370139</name>
</gene>
<keyword evidence="5" id="KW-0560">Oxidoreductase</keyword>
<dbReference type="PRINTS" id="PR00385">
    <property type="entry name" value="P450"/>
</dbReference>
<keyword evidence="11" id="KW-1185">Reference proteome</keyword>
<evidence type="ECO:0000313" key="11">
    <source>
        <dbReference type="Proteomes" id="UP001174936"/>
    </source>
</evidence>
<dbReference type="GO" id="GO:0016705">
    <property type="term" value="F:oxidoreductase activity, acting on paired donors, with incorporation or reduction of molecular oxygen"/>
    <property type="evidence" value="ECO:0007669"/>
    <property type="project" value="InterPro"/>
</dbReference>
<evidence type="ECO:0000256" key="4">
    <source>
        <dbReference type="ARBA" id="ARBA00022723"/>
    </source>
</evidence>
<proteinExistence type="predicted"/>
<dbReference type="Gene3D" id="1.10.630.10">
    <property type="entry name" value="Cytochrome P450"/>
    <property type="match status" value="1"/>
</dbReference>
<dbReference type="PANTHER" id="PTHR24305:SF107">
    <property type="entry name" value="P450, PUTATIVE (EUROFUNG)-RELATED"/>
    <property type="match status" value="1"/>
</dbReference>
<organism evidence="10 11">
    <name type="scientific">Cercophora newfieldiana</name>
    <dbReference type="NCBI Taxonomy" id="92897"/>
    <lineage>
        <taxon>Eukaryota</taxon>
        <taxon>Fungi</taxon>
        <taxon>Dikarya</taxon>
        <taxon>Ascomycota</taxon>
        <taxon>Pezizomycotina</taxon>
        <taxon>Sordariomycetes</taxon>
        <taxon>Sordariomycetidae</taxon>
        <taxon>Sordariales</taxon>
        <taxon>Lasiosphaeriaceae</taxon>
        <taxon>Cercophora</taxon>
    </lineage>
</organism>
<dbReference type="Pfam" id="PF00067">
    <property type="entry name" value="p450"/>
    <property type="match status" value="1"/>
</dbReference>
<dbReference type="PANTHER" id="PTHR24305">
    <property type="entry name" value="CYTOCHROME P450"/>
    <property type="match status" value="1"/>
</dbReference>
<dbReference type="AlphaFoldDB" id="A0AA39YKD7"/>
<keyword evidence="9" id="KW-1133">Transmembrane helix</keyword>
<keyword evidence="3 8" id="KW-0349">Heme</keyword>
<dbReference type="InterPro" id="IPR001128">
    <property type="entry name" value="Cyt_P450"/>
</dbReference>
<dbReference type="SUPFAM" id="SSF48264">
    <property type="entry name" value="Cytochrome P450"/>
    <property type="match status" value="1"/>
</dbReference>
<accession>A0AA39YKD7</accession>